<keyword evidence="3 7" id="KW-1003">Cell membrane</keyword>
<dbReference type="PANTHER" id="PTHR30353">
    <property type="entry name" value="INNER MEMBRANE PROTEIN DEDA-RELATED"/>
    <property type="match status" value="1"/>
</dbReference>
<proteinExistence type="inferred from homology"/>
<dbReference type="AlphaFoldDB" id="A0A5P1X2U2"/>
<organism evidence="9 10">
    <name type="scientific">Paucilactobacillus nenjiangensis</name>
    <dbReference type="NCBI Taxonomy" id="1296540"/>
    <lineage>
        <taxon>Bacteria</taxon>
        <taxon>Bacillati</taxon>
        <taxon>Bacillota</taxon>
        <taxon>Bacilli</taxon>
        <taxon>Lactobacillales</taxon>
        <taxon>Lactobacillaceae</taxon>
        <taxon>Paucilactobacillus</taxon>
    </lineage>
</organism>
<evidence type="ECO:0000256" key="4">
    <source>
        <dbReference type="ARBA" id="ARBA00022692"/>
    </source>
</evidence>
<evidence type="ECO:0000256" key="6">
    <source>
        <dbReference type="ARBA" id="ARBA00023136"/>
    </source>
</evidence>
<name>A0A5P1X2U2_9LACO</name>
<evidence type="ECO:0000259" key="8">
    <source>
        <dbReference type="Pfam" id="PF09335"/>
    </source>
</evidence>
<evidence type="ECO:0000256" key="5">
    <source>
        <dbReference type="ARBA" id="ARBA00022989"/>
    </source>
</evidence>
<feature type="transmembrane region" description="Helical" evidence="7">
    <location>
        <begin position="25"/>
        <end position="47"/>
    </location>
</feature>
<evidence type="ECO:0000256" key="1">
    <source>
        <dbReference type="ARBA" id="ARBA00004651"/>
    </source>
</evidence>
<keyword evidence="4 7" id="KW-0812">Transmembrane</keyword>
<reference evidence="9 10" key="1">
    <citation type="submission" date="2019-09" db="EMBL/GenBank/DDBJ databases">
        <title>Complete Genome Sequence of Lactobacillus nenjiangensis SH-Y15, isolated from sauerkraut.</title>
        <authorList>
            <person name="Yang H."/>
        </authorList>
    </citation>
    <scope>NUCLEOTIDE SEQUENCE [LARGE SCALE GENOMIC DNA]</scope>
    <source>
        <strain evidence="9 10">SH-Y15</strain>
    </source>
</reference>
<dbReference type="Pfam" id="PF09335">
    <property type="entry name" value="VTT_dom"/>
    <property type="match status" value="1"/>
</dbReference>
<feature type="transmembrane region" description="Helical" evidence="7">
    <location>
        <begin position="154"/>
        <end position="176"/>
    </location>
</feature>
<protein>
    <submittedName>
        <fullName evidence="9">Cytochrome O ubiquinol oxidase</fullName>
    </submittedName>
</protein>
<dbReference type="InterPro" id="IPR032816">
    <property type="entry name" value="VTT_dom"/>
</dbReference>
<sequence>MITGLLFSFLNVNHLLPLLISQYGAWVYVGLFMIIFIETGLVVFPFLPGDSLLFLSGSIAEMSAHSLNPIILIVVLSIAAIVGDGVNFEIGKRTGRKLISSKLSRWIKPKHLEQAELFFERHGNSSIFIGRFIPFIRTFIPFTAGMSKMKYRHFVAFNILGGVVWVTVVVMAGYLLGNIAIVKAHFELIMFMIVLISILPVTVTKLRQRYVRGERNETE</sequence>
<gene>
    <name evidence="9" type="ORF">F0161_00585</name>
</gene>
<dbReference type="Proteomes" id="UP000325295">
    <property type="component" value="Chromosome"/>
</dbReference>
<dbReference type="InterPro" id="IPR032818">
    <property type="entry name" value="DedA-like"/>
</dbReference>
<keyword evidence="6 7" id="KW-0472">Membrane</keyword>
<dbReference type="RefSeq" id="WP_150203114.1">
    <property type="nucleotide sequence ID" value="NZ_CAXYVY010000064.1"/>
</dbReference>
<feature type="transmembrane region" description="Helical" evidence="7">
    <location>
        <begin position="67"/>
        <end position="88"/>
    </location>
</feature>
<evidence type="ECO:0000313" key="10">
    <source>
        <dbReference type="Proteomes" id="UP000325295"/>
    </source>
</evidence>
<dbReference type="GO" id="GO:0005886">
    <property type="term" value="C:plasma membrane"/>
    <property type="evidence" value="ECO:0007669"/>
    <property type="project" value="UniProtKB-SubCell"/>
</dbReference>
<accession>A0A5P1X2U2</accession>
<keyword evidence="10" id="KW-1185">Reference proteome</keyword>
<dbReference type="EMBL" id="CP043939">
    <property type="protein sequence ID" value="QER66507.1"/>
    <property type="molecule type" value="Genomic_DNA"/>
</dbReference>
<dbReference type="OrthoDB" id="9813426at2"/>
<evidence type="ECO:0000256" key="7">
    <source>
        <dbReference type="RuleBase" id="RU367016"/>
    </source>
</evidence>
<feature type="transmembrane region" description="Helical" evidence="7">
    <location>
        <begin position="188"/>
        <end position="206"/>
    </location>
</feature>
<evidence type="ECO:0000313" key="9">
    <source>
        <dbReference type="EMBL" id="QER66507.1"/>
    </source>
</evidence>
<dbReference type="PANTHER" id="PTHR30353:SF0">
    <property type="entry name" value="TRANSMEMBRANE PROTEIN"/>
    <property type="match status" value="1"/>
</dbReference>
<evidence type="ECO:0000256" key="3">
    <source>
        <dbReference type="ARBA" id="ARBA00022475"/>
    </source>
</evidence>
<comment type="subcellular location">
    <subcellularLocation>
        <location evidence="1 7">Cell membrane</location>
        <topology evidence="1 7">Multi-pass membrane protein</topology>
    </subcellularLocation>
</comment>
<feature type="domain" description="VTT" evidence="8">
    <location>
        <begin position="47"/>
        <end position="174"/>
    </location>
</feature>
<dbReference type="KEGG" id="lnn:F0161_00585"/>
<keyword evidence="5 7" id="KW-1133">Transmembrane helix</keyword>
<comment type="similarity">
    <text evidence="2 7">Belongs to the DedA family.</text>
</comment>
<evidence type="ECO:0000256" key="2">
    <source>
        <dbReference type="ARBA" id="ARBA00010792"/>
    </source>
</evidence>